<dbReference type="GO" id="GO:0019120">
    <property type="term" value="F:hydrolase activity, acting on acid halide bonds, in C-halide compounds"/>
    <property type="evidence" value="ECO:0007669"/>
    <property type="project" value="InterPro"/>
</dbReference>
<dbReference type="CDD" id="cd02588">
    <property type="entry name" value="HAD_L2-DEX"/>
    <property type="match status" value="1"/>
</dbReference>
<keyword evidence="4" id="KW-1185">Reference proteome</keyword>
<dbReference type="SUPFAM" id="SSF56784">
    <property type="entry name" value="HAD-like"/>
    <property type="match status" value="1"/>
</dbReference>
<dbReference type="OrthoDB" id="264363at2"/>
<protein>
    <submittedName>
        <fullName evidence="3">2-haloacid dehalogenase</fullName>
    </submittedName>
</protein>
<dbReference type="SFLD" id="SFLDS00003">
    <property type="entry name" value="Haloacid_Dehalogenase"/>
    <property type="match status" value="1"/>
</dbReference>
<comment type="similarity">
    <text evidence="1">Belongs to the HAD-like hydrolase superfamily. S-2-haloalkanoic acid dehalogenase family.</text>
</comment>
<dbReference type="InterPro" id="IPR006328">
    <property type="entry name" value="2-HAD"/>
</dbReference>
<reference evidence="3 4" key="1">
    <citation type="submission" date="2019-07" db="EMBL/GenBank/DDBJ databases">
        <title>Genomic Encyclopedia of Archaeal and Bacterial Type Strains, Phase II (KMG-II): from individual species to whole genera.</title>
        <authorList>
            <person name="Goeker M."/>
        </authorList>
    </citation>
    <scope>NUCLEOTIDE SEQUENCE [LARGE SCALE GENOMIC DNA]</scope>
    <source>
        <strain evidence="3 4">DSM 17527</strain>
    </source>
</reference>
<dbReference type="PANTHER" id="PTHR43316:SF3">
    <property type="entry name" value="HALOACID DEHALOGENASE, TYPE II (AFU_ORTHOLOGUE AFUA_2G07750)-RELATED"/>
    <property type="match status" value="1"/>
</dbReference>
<dbReference type="AlphaFoldDB" id="A0A5S5BSJ4"/>
<dbReference type="Gene3D" id="1.10.150.240">
    <property type="entry name" value="Putative phosphatase, domain 2"/>
    <property type="match status" value="1"/>
</dbReference>
<comment type="caution">
    <text evidence="3">The sequence shown here is derived from an EMBL/GenBank/DDBJ whole genome shotgun (WGS) entry which is preliminary data.</text>
</comment>
<evidence type="ECO:0000313" key="3">
    <source>
        <dbReference type="EMBL" id="TYP69977.1"/>
    </source>
</evidence>
<dbReference type="InterPro" id="IPR051540">
    <property type="entry name" value="S-2-haloacid_dehalogenase"/>
</dbReference>
<dbReference type="InterPro" id="IPR023198">
    <property type="entry name" value="PGP-like_dom2"/>
</dbReference>
<dbReference type="PANTHER" id="PTHR43316">
    <property type="entry name" value="HYDROLASE, HALOACID DELAHOGENASE-RELATED"/>
    <property type="match status" value="1"/>
</dbReference>
<evidence type="ECO:0000313" key="4">
    <source>
        <dbReference type="Proteomes" id="UP000324376"/>
    </source>
</evidence>
<evidence type="ECO:0000256" key="2">
    <source>
        <dbReference type="ARBA" id="ARBA00022801"/>
    </source>
</evidence>
<dbReference type="RefSeq" id="WP_148783848.1">
    <property type="nucleotide sequence ID" value="NZ_VNHU01000015.1"/>
</dbReference>
<dbReference type="NCBIfam" id="TIGR01428">
    <property type="entry name" value="HAD_type_II"/>
    <property type="match status" value="1"/>
</dbReference>
<evidence type="ECO:0000256" key="1">
    <source>
        <dbReference type="ARBA" id="ARBA00008106"/>
    </source>
</evidence>
<organism evidence="3 4">
    <name type="scientific">Aquimarina intermedia</name>
    <dbReference type="NCBI Taxonomy" id="350814"/>
    <lineage>
        <taxon>Bacteria</taxon>
        <taxon>Pseudomonadati</taxon>
        <taxon>Bacteroidota</taxon>
        <taxon>Flavobacteriia</taxon>
        <taxon>Flavobacteriales</taxon>
        <taxon>Flavobacteriaceae</taxon>
        <taxon>Aquimarina</taxon>
    </lineage>
</organism>
<dbReference type="Pfam" id="PF13419">
    <property type="entry name" value="HAD_2"/>
    <property type="match status" value="1"/>
</dbReference>
<name>A0A5S5BSJ4_9FLAO</name>
<dbReference type="NCBIfam" id="TIGR01493">
    <property type="entry name" value="HAD-SF-IA-v2"/>
    <property type="match status" value="1"/>
</dbReference>
<accession>A0A5S5BSJ4</accession>
<dbReference type="InterPro" id="IPR023214">
    <property type="entry name" value="HAD_sf"/>
</dbReference>
<dbReference type="InterPro" id="IPR036412">
    <property type="entry name" value="HAD-like_sf"/>
</dbReference>
<keyword evidence="2" id="KW-0378">Hydrolase</keyword>
<sequence length="227" mass="25220">MKKLPKILIFDVNETLLDLTKLKTQVNEAVGSDTAFDLWFSTLLHYSLVENAAGVYKDFGAIGKNTLRMVSKNLHNLLDDISIDAILSNITNLSPHPEVKASLQLLKESGFILVALTNGGQKTVEAQLEYAELTAFFDKIISVEQLKKFKPYPNTYQYVLELYSCTPEEALLIAAHGWDIYGAQMAGLQTGFIARPGKNIYDISTVPEYVAKDLAALTKRLTSQKES</sequence>
<dbReference type="InterPro" id="IPR006439">
    <property type="entry name" value="HAD-SF_hydro_IA"/>
</dbReference>
<dbReference type="PRINTS" id="PR00413">
    <property type="entry name" value="HADHALOGNASE"/>
</dbReference>
<dbReference type="SFLD" id="SFLDG01129">
    <property type="entry name" value="C1.5:_HAD__Beta-PGM__Phosphata"/>
    <property type="match status" value="1"/>
</dbReference>
<proteinExistence type="inferred from homology"/>
<dbReference type="EMBL" id="VNHU01000015">
    <property type="protein sequence ID" value="TYP69977.1"/>
    <property type="molecule type" value="Genomic_DNA"/>
</dbReference>
<dbReference type="Proteomes" id="UP000324376">
    <property type="component" value="Unassembled WGS sequence"/>
</dbReference>
<gene>
    <name evidence="3" type="ORF">BD809_11542</name>
</gene>
<dbReference type="InterPro" id="IPR041492">
    <property type="entry name" value="HAD_2"/>
</dbReference>
<dbReference type="Gene3D" id="3.40.50.1000">
    <property type="entry name" value="HAD superfamily/HAD-like"/>
    <property type="match status" value="1"/>
</dbReference>